<dbReference type="EMBL" id="WTYK01000006">
    <property type="protein sequence ID" value="MXP42256.1"/>
    <property type="molecule type" value="Genomic_DNA"/>
</dbReference>
<proteinExistence type="predicted"/>
<dbReference type="AlphaFoldDB" id="A0A6I4UUQ1"/>
<organism evidence="2 3">
    <name type="scientific">Croceibacterium soli</name>
    <dbReference type="NCBI Taxonomy" id="1739690"/>
    <lineage>
        <taxon>Bacteria</taxon>
        <taxon>Pseudomonadati</taxon>
        <taxon>Pseudomonadota</taxon>
        <taxon>Alphaproteobacteria</taxon>
        <taxon>Sphingomonadales</taxon>
        <taxon>Erythrobacteraceae</taxon>
        <taxon>Croceibacterium</taxon>
    </lineage>
</organism>
<accession>A0A6I4UUQ1</accession>
<name>A0A6I4UUQ1_9SPHN</name>
<dbReference type="PROSITE" id="PS51257">
    <property type="entry name" value="PROKAR_LIPOPROTEIN"/>
    <property type="match status" value="1"/>
</dbReference>
<dbReference type="RefSeq" id="WP_160747109.1">
    <property type="nucleotide sequence ID" value="NZ_WTYK01000006.1"/>
</dbReference>
<comment type="caution">
    <text evidence="2">The sequence shown here is derived from an EMBL/GenBank/DDBJ whole genome shotgun (WGS) entry which is preliminary data.</text>
</comment>
<protein>
    <recommendedName>
        <fullName evidence="4">DUF4440 domain-containing protein</fullName>
    </recommendedName>
</protein>
<dbReference type="InterPro" id="IPR032710">
    <property type="entry name" value="NTF2-like_dom_sf"/>
</dbReference>
<keyword evidence="3" id="KW-1185">Reference proteome</keyword>
<evidence type="ECO:0000313" key="2">
    <source>
        <dbReference type="EMBL" id="MXP42256.1"/>
    </source>
</evidence>
<sequence length="226" mass="24201">MRKTGAAVLLLALTACASGPGGREARTLRPTANPTAVIAAELAFARAAREKGQWTAFREYAADDAVMFVPQPVDAQDWLRKQQDPPQSVAWQPHQVWSSCDGSLSVVKGAWQRPDGSNGYFTTVWRRQRNGSYKWTMDQGDALPQPLAAPEMIGATVADCTPKAAGSVAAPAAAGEIRRDGRAEDGSLSWSVEVAPDGSRRVQVNLLQDGEMKTVLQETAASPAVR</sequence>
<evidence type="ECO:0000256" key="1">
    <source>
        <dbReference type="SAM" id="SignalP"/>
    </source>
</evidence>
<evidence type="ECO:0008006" key="4">
    <source>
        <dbReference type="Google" id="ProtNLM"/>
    </source>
</evidence>
<keyword evidence="1" id="KW-0732">Signal</keyword>
<dbReference type="SUPFAM" id="SSF54427">
    <property type="entry name" value="NTF2-like"/>
    <property type="match status" value="1"/>
</dbReference>
<dbReference type="Proteomes" id="UP000469159">
    <property type="component" value="Unassembled WGS sequence"/>
</dbReference>
<feature type="chain" id="PRO_5026148230" description="DUF4440 domain-containing protein" evidence="1">
    <location>
        <begin position="18"/>
        <end position="226"/>
    </location>
</feature>
<feature type="signal peptide" evidence="1">
    <location>
        <begin position="1"/>
        <end position="17"/>
    </location>
</feature>
<reference evidence="2 3" key="1">
    <citation type="submission" date="2019-12" db="EMBL/GenBank/DDBJ databases">
        <title>Genomic-based taxomic classification of the family Erythrobacteraceae.</title>
        <authorList>
            <person name="Xu L."/>
        </authorList>
    </citation>
    <scope>NUCLEOTIDE SEQUENCE [LARGE SCALE GENOMIC DNA]</scope>
    <source>
        <strain evidence="2 3">MCCC 1K02066</strain>
    </source>
</reference>
<evidence type="ECO:0000313" key="3">
    <source>
        <dbReference type="Proteomes" id="UP000469159"/>
    </source>
</evidence>
<dbReference type="OrthoDB" id="7201546at2"/>
<gene>
    <name evidence="2" type="ORF">GRI75_11460</name>
</gene>
<dbReference type="Gene3D" id="3.10.450.50">
    <property type="match status" value="1"/>
</dbReference>